<dbReference type="Proteomes" id="UP000184387">
    <property type="component" value="Unassembled WGS sequence"/>
</dbReference>
<protein>
    <submittedName>
        <fullName evidence="1">Mannan endo-1,4-beta-mannosidase</fullName>
    </submittedName>
</protein>
<sequence>MTDGLADRLLQLEPDPAGSTSQNTGVDRLAWIHRAPDAPYFITEDGAAWAPVGQNDAITWPELASLFRRRDLAAVERHVRYLRDHGVTCLRLMLEYAHTEHRYIERPAGRFVPAMVQLWDDLLAICQRNGMRVLLTPLDTFFTWVRWERHPYNQANGGPCADRSQLMVCPATRALLKERLAFATRRWGGSGVIFAWDLWNEMHPAQADNRPTAFADYIDDVSPFLRDLETRLHGRAHLQCVSVFGPELAWKPWIADPIFRHPRLDFANSHFYEEGTIDDPRDTLAPALSAARLTREALAHITDQRAFFDSEHGPIHRFKDKHRNLPEAFDDEYFRHIQWAHLASGGAGGGMRWPNRRPHVLTPGMRAAQKALSGFLPLIDWTSFRRRNLNDEITVSAGDIHALGCADEEQAVLWLVRRALREPEAGLRRVAESGEVQARLTVPGLRPGRYHVILWDTRAGREEARLEALAGGEAGLELAVTLSRADVAIAIRRAEG</sequence>
<evidence type="ECO:0000313" key="2">
    <source>
        <dbReference type="Proteomes" id="UP000184387"/>
    </source>
</evidence>
<proteinExistence type="predicted"/>
<reference evidence="1 2" key="1">
    <citation type="submission" date="2016-11" db="EMBL/GenBank/DDBJ databases">
        <authorList>
            <person name="Jaros S."/>
            <person name="Januszkiewicz K."/>
            <person name="Wedrychowicz H."/>
        </authorList>
    </citation>
    <scope>NUCLEOTIDE SEQUENCE [LARGE SCALE GENOMIC DNA]</scope>
    <source>
        <strain evidence="1 2">DSM 14916</strain>
    </source>
</reference>
<dbReference type="Gene3D" id="3.20.20.80">
    <property type="entry name" value="Glycosidases"/>
    <property type="match status" value="1"/>
</dbReference>
<evidence type="ECO:0000313" key="1">
    <source>
        <dbReference type="EMBL" id="SHI69375.1"/>
    </source>
</evidence>
<accession>A0A1M6D831</accession>
<keyword evidence="2" id="KW-1185">Reference proteome</keyword>
<dbReference type="InterPro" id="IPR017853">
    <property type="entry name" value="GH"/>
</dbReference>
<name>A0A1M6D831_9PROT</name>
<gene>
    <name evidence="1" type="ORF">SAMN02745194_00851</name>
</gene>
<dbReference type="STRING" id="198092.SAMN02745194_00851"/>
<dbReference type="EMBL" id="FQZF01000004">
    <property type="protein sequence ID" value="SHI69375.1"/>
    <property type="molecule type" value="Genomic_DNA"/>
</dbReference>
<dbReference type="SUPFAM" id="SSF51445">
    <property type="entry name" value="(Trans)glycosidases"/>
    <property type="match status" value="1"/>
</dbReference>
<organism evidence="1 2">
    <name type="scientific">Muricoccus roseus</name>
    <dbReference type="NCBI Taxonomy" id="198092"/>
    <lineage>
        <taxon>Bacteria</taxon>
        <taxon>Pseudomonadati</taxon>
        <taxon>Pseudomonadota</taxon>
        <taxon>Alphaproteobacteria</taxon>
        <taxon>Acetobacterales</taxon>
        <taxon>Roseomonadaceae</taxon>
        <taxon>Muricoccus</taxon>
    </lineage>
</organism>
<dbReference type="AlphaFoldDB" id="A0A1M6D831"/>